<feature type="compositionally biased region" description="Basic and acidic residues" evidence="2">
    <location>
        <begin position="235"/>
        <end position="245"/>
    </location>
</feature>
<keyword evidence="1" id="KW-0175">Coiled coil</keyword>
<organism evidence="3 4">
    <name type="scientific">Thecamonas trahens ATCC 50062</name>
    <dbReference type="NCBI Taxonomy" id="461836"/>
    <lineage>
        <taxon>Eukaryota</taxon>
        <taxon>Apusozoa</taxon>
        <taxon>Apusomonadida</taxon>
        <taxon>Apusomonadidae</taxon>
        <taxon>Thecamonas</taxon>
    </lineage>
</organism>
<dbReference type="RefSeq" id="XP_013761066.1">
    <property type="nucleotide sequence ID" value="XM_013905612.1"/>
</dbReference>
<evidence type="ECO:0000313" key="3">
    <source>
        <dbReference type="EMBL" id="KNC56022.1"/>
    </source>
</evidence>
<reference evidence="3 4" key="1">
    <citation type="submission" date="2010-05" db="EMBL/GenBank/DDBJ databases">
        <title>The Genome Sequence of Thecamonas trahens ATCC 50062.</title>
        <authorList>
            <consortium name="The Broad Institute Genome Sequencing Platform"/>
            <person name="Russ C."/>
            <person name="Cuomo C."/>
            <person name="Shea T."/>
            <person name="Young S.K."/>
            <person name="Zeng Q."/>
            <person name="Koehrsen M."/>
            <person name="Haas B."/>
            <person name="Borodovsky M."/>
            <person name="Guigo R."/>
            <person name="Alvarado L."/>
            <person name="Berlin A."/>
            <person name="Bochicchio J."/>
            <person name="Borenstein D."/>
            <person name="Chapman S."/>
            <person name="Chen Z."/>
            <person name="Freedman E."/>
            <person name="Gellesch M."/>
            <person name="Goldberg J."/>
            <person name="Griggs A."/>
            <person name="Gujja S."/>
            <person name="Heilman E."/>
            <person name="Heiman D."/>
            <person name="Hepburn T."/>
            <person name="Howarth C."/>
            <person name="Jen D."/>
            <person name="Larson L."/>
            <person name="Mehta T."/>
            <person name="Park D."/>
            <person name="Pearson M."/>
            <person name="Roberts A."/>
            <person name="Saif S."/>
            <person name="Shenoy N."/>
            <person name="Sisk P."/>
            <person name="Stolte C."/>
            <person name="Sykes S."/>
            <person name="Thomson T."/>
            <person name="Walk T."/>
            <person name="White J."/>
            <person name="Yandava C."/>
            <person name="Burger G."/>
            <person name="Gray M.W."/>
            <person name="Holland P.W.H."/>
            <person name="King N."/>
            <person name="Lang F.B.F."/>
            <person name="Roger A.J."/>
            <person name="Ruiz-Trillo I."/>
            <person name="Lander E."/>
            <person name="Nusbaum C."/>
        </authorList>
    </citation>
    <scope>NUCLEOTIDE SEQUENCE [LARGE SCALE GENOMIC DNA]</scope>
    <source>
        <strain evidence="3 4">ATCC 50062</strain>
    </source>
</reference>
<feature type="compositionally biased region" description="Low complexity" evidence="2">
    <location>
        <begin position="225"/>
        <end position="234"/>
    </location>
</feature>
<dbReference type="AlphaFoldDB" id="A0A0L0DV01"/>
<sequence>MTDLKVIRAETTSLKQRVDKSEEESTATAAELRSVRAALSDRSAELERLRLLLASAEEDRTLLKSESMTSMTTSRANASVLERALGELNRASQERDELCRQLQDMSSELNRVRGEQMARVDAVASQDQAIALLRHEFYVSEQHLRRQRMLCAFVKLQNTALKAKLRAAAAAAGPSDHLHSIPGTPTTPVSPALRPRTKSSTSLYIAGGTLHVSDSSSSSDDEALDSFSFSSSDADNNHHTADHSLNRIPHPSLATTL</sequence>
<evidence type="ECO:0000256" key="1">
    <source>
        <dbReference type="SAM" id="Coils"/>
    </source>
</evidence>
<gene>
    <name evidence="3" type="ORF">AMSG_02034</name>
</gene>
<accession>A0A0L0DV01</accession>
<name>A0A0L0DV01_THETB</name>
<proteinExistence type="predicted"/>
<evidence type="ECO:0000313" key="4">
    <source>
        <dbReference type="Proteomes" id="UP000054408"/>
    </source>
</evidence>
<feature type="non-terminal residue" evidence="3">
    <location>
        <position position="1"/>
    </location>
</feature>
<evidence type="ECO:0000256" key="2">
    <source>
        <dbReference type="SAM" id="MobiDB-lite"/>
    </source>
</evidence>
<dbReference type="GeneID" id="25561745"/>
<protein>
    <submittedName>
        <fullName evidence="3">Uncharacterized protein</fullName>
    </submittedName>
</protein>
<feature type="region of interest" description="Disordered" evidence="2">
    <location>
        <begin position="211"/>
        <end position="257"/>
    </location>
</feature>
<feature type="region of interest" description="Disordered" evidence="2">
    <location>
        <begin position="172"/>
        <end position="197"/>
    </location>
</feature>
<keyword evidence="4" id="KW-1185">Reference proteome</keyword>
<dbReference type="EMBL" id="GL349440">
    <property type="protein sequence ID" value="KNC56022.1"/>
    <property type="molecule type" value="Genomic_DNA"/>
</dbReference>
<feature type="coiled-coil region" evidence="1">
    <location>
        <begin position="4"/>
        <end position="115"/>
    </location>
</feature>
<dbReference type="Proteomes" id="UP000054408">
    <property type="component" value="Unassembled WGS sequence"/>
</dbReference>